<comment type="caution">
    <text evidence="2">The sequence shown here is derived from an EMBL/GenBank/DDBJ whole genome shotgun (WGS) entry which is preliminary data.</text>
</comment>
<feature type="region of interest" description="Disordered" evidence="1">
    <location>
        <begin position="1374"/>
        <end position="1407"/>
    </location>
</feature>
<feature type="compositionally biased region" description="Polar residues" evidence="1">
    <location>
        <begin position="806"/>
        <end position="821"/>
    </location>
</feature>
<feature type="region of interest" description="Disordered" evidence="1">
    <location>
        <begin position="1"/>
        <end position="147"/>
    </location>
</feature>
<feature type="compositionally biased region" description="Basic residues" evidence="1">
    <location>
        <begin position="770"/>
        <end position="780"/>
    </location>
</feature>
<feature type="compositionally biased region" description="Basic and acidic residues" evidence="1">
    <location>
        <begin position="1117"/>
        <end position="1134"/>
    </location>
</feature>
<keyword evidence="3" id="KW-1185">Reference proteome</keyword>
<organism evidence="2 3">
    <name type="scientific">Halteria grandinella</name>
    <dbReference type="NCBI Taxonomy" id="5974"/>
    <lineage>
        <taxon>Eukaryota</taxon>
        <taxon>Sar</taxon>
        <taxon>Alveolata</taxon>
        <taxon>Ciliophora</taxon>
        <taxon>Intramacronucleata</taxon>
        <taxon>Spirotrichea</taxon>
        <taxon>Stichotrichia</taxon>
        <taxon>Sporadotrichida</taxon>
        <taxon>Halteriidae</taxon>
        <taxon>Halteria</taxon>
    </lineage>
</organism>
<feature type="region of interest" description="Disordered" evidence="1">
    <location>
        <begin position="1231"/>
        <end position="1272"/>
    </location>
</feature>
<feature type="compositionally biased region" description="Gly residues" evidence="1">
    <location>
        <begin position="213"/>
        <end position="231"/>
    </location>
</feature>
<feature type="compositionally biased region" description="Low complexity" evidence="1">
    <location>
        <begin position="944"/>
        <end position="959"/>
    </location>
</feature>
<feature type="region of interest" description="Disordered" evidence="1">
    <location>
        <begin position="905"/>
        <end position="963"/>
    </location>
</feature>
<feature type="compositionally biased region" description="Basic residues" evidence="1">
    <location>
        <begin position="692"/>
        <end position="701"/>
    </location>
</feature>
<feature type="compositionally biased region" description="Polar residues" evidence="1">
    <location>
        <begin position="1231"/>
        <end position="1270"/>
    </location>
</feature>
<reference evidence="2" key="1">
    <citation type="submission" date="2019-06" db="EMBL/GenBank/DDBJ databases">
        <authorList>
            <person name="Zheng W."/>
        </authorList>
    </citation>
    <scope>NUCLEOTIDE SEQUENCE</scope>
    <source>
        <strain evidence="2">QDHG01</strain>
    </source>
</reference>
<accession>A0A8J8TAU6</accession>
<feature type="compositionally biased region" description="Polar residues" evidence="1">
    <location>
        <begin position="710"/>
        <end position="719"/>
    </location>
</feature>
<feature type="compositionally biased region" description="Polar residues" evidence="1">
    <location>
        <begin position="750"/>
        <end position="762"/>
    </location>
</feature>
<feature type="region of interest" description="Disordered" evidence="1">
    <location>
        <begin position="1549"/>
        <end position="1600"/>
    </location>
</feature>
<feature type="compositionally biased region" description="Basic and acidic residues" evidence="1">
    <location>
        <begin position="1080"/>
        <end position="1095"/>
    </location>
</feature>
<feature type="compositionally biased region" description="Low complexity" evidence="1">
    <location>
        <begin position="64"/>
        <end position="82"/>
    </location>
</feature>
<dbReference type="Proteomes" id="UP000785679">
    <property type="component" value="Unassembled WGS sequence"/>
</dbReference>
<feature type="region of interest" description="Disordered" evidence="1">
    <location>
        <begin position="686"/>
        <end position="821"/>
    </location>
</feature>
<evidence type="ECO:0000313" key="2">
    <source>
        <dbReference type="EMBL" id="TNV87995.1"/>
    </source>
</evidence>
<gene>
    <name evidence="2" type="ORF">FGO68_gene14057</name>
</gene>
<evidence type="ECO:0000313" key="3">
    <source>
        <dbReference type="Proteomes" id="UP000785679"/>
    </source>
</evidence>
<feature type="region of interest" description="Disordered" evidence="1">
    <location>
        <begin position="869"/>
        <end position="890"/>
    </location>
</feature>
<feature type="compositionally biased region" description="Polar residues" evidence="1">
    <location>
        <begin position="869"/>
        <end position="885"/>
    </location>
</feature>
<feature type="compositionally biased region" description="Low complexity" evidence="1">
    <location>
        <begin position="7"/>
        <end position="28"/>
    </location>
</feature>
<sequence>MATSFETSTPQLASSSSPPSSSITPQLTGVASADIGIEEAGSSGQPARETGSIAAAVGDRTKRGSGSSSKNASAGTRASSGRSGEGRRDQSDGQQNSQASHALGNREKEERSSVTNVKNRGDSSPRLSRASYGGGGGLSNSGYQSHQQSASALSGSLIQPGGYAYPYMFPNALHLAGFPTTASPYTYTGPTSASAGSTRGSISRDQRTNGDVSQGGGGGGPQTSVGPGGGTNSRRAGKKKAPAAQVTNPEYRLFFSLRRRDSSVSSNKGQQHIYKPKNPPSLMEWFKKLTVEERVNSLSTVCPHLTEILIQMFQRLDQNGITLFARQGSHQQQDSQYHSSQYHPHSLAAQGYPPYGHLFTHQDISSQTTANNGQFSFKDLFYSRNCIDAEKHEIMTNERGRIGAESEILRYVRLTDYYQPLDTLTISAEIVQEPEFFFKLMQIATNSQAFSRESHFEMKPAGYLTGGYVLQMATPVIEQPAWFKPRSFHTFATWILVALEENLWAHYNIDNNIYSPGQGAKTSDLTVLFREKTDCCTLDVDSDLLASYWKEQSEKDKKSQIELLKQSVFKDFGDIESQAGGGSSSIRSHQKVAQSKGISYTLQIKDKTEKQIPVEINDTFLKSLIDLALRTSAEDRFIQDLIFSSFECSNSSRQVGICRKFLDLIKRKYKDDLMDNLLQEEYSKNGSTSLKPMKKKKKKANASKEGELPSTATTQNPSTIKLIEESRANTSQSITENKLKKSKQNLNSVGAASSVSTSQSTPKQQQVVSKPKKKKTKKGVKASEEEGDKQNEEINEANEEAKKDSNPNPTQEIDGANQSMQVAPNALQVLFQEGQSALLPQVGEDNNSDLKLGAGELLKLESDLIMATNPVSQQPLQSENETPPNMSLPAVQSDVQYPMTPLKRVTKQEPQSDGGPQKKERYQVKSQTSSSNSNSVVPQKTHTSNHSSSSRGGHSSRGNSLEEREELRLYLVELANMMINEVCKRAETASPSPQRVVAQNNTVPIRNTESLPKQAFDQLQSLSPALVVSSEESKLPPRKPSFEVSNAQRKYSSSDPGSKQTIPQQRRGFGINLKSSNTSTEDKGKAKNKQSDISKKKPTQHNQPIERKQTSESIEQIPHESISRKVPLKRKESPKLNASVNSIAYEPRQQLPESVNSLSVQKVKEKTEANMESENNFDSSTIIKKKRNKKKPTKMTDTDIMNQFMKSLHSNPDEEKILNQQRKKAQIHINTTSVSQNHQSNESTRTQPRTLQPRNTIDSTNQSQGTQRQRATQDKVFTLQKDLVDSKFQNLEHEQGPSSSLQQKLKIKTSFPQGASRNVNDEETKQILSSQKINHPISRKYTEEELISSHPLTHHITGQAFAGCSNANLEDQDCSTSHDGARQRLKRNNLGGKISNASAKSKQIGMPGKVHQKPIIDIQPHKAQAEDPIFEESIIESHKELLPINKVLQQTNLNLSSAPFKVSIPFNTITIPTLSTPATEELASESIDNCQSQGTADDISLEVTLTHQQPLQLQKHKSIQSTPAKVLSSIIQSGKSSREINNLDHSIPNFQRASQDSSNVSGQDDSKGSQKQQNYRTPPQNSKKHGQQSQYFTSNTQVSETQLVSATQNNAKRPQFMSSSAQSAHNQKQEFYPAIEPNFASNFVASGAGLIIRTSNHLPSLRLLRVINSIFHLSKPNFLSSHLSLFQHLQ</sequence>
<feature type="region of interest" description="Disordered" evidence="1">
    <location>
        <begin position="1029"/>
        <end position="1134"/>
    </location>
</feature>
<feature type="compositionally biased region" description="Polar residues" evidence="1">
    <location>
        <begin position="1043"/>
        <end position="1064"/>
    </location>
</feature>
<feature type="compositionally biased region" description="Polar residues" evidence="1">
    <location>
        <begin position="189"/>
        <end position="201"/>
    </location>
</feature>
<proteinExistence type="predicted"/>
<feature type="compositionally biased region" description="Basic and acidic residues" evidence="1">
    <location>
        <begin position="781"/>
        <end position="792"/>
    </location>
</feature>
<evidence type="ECO:0000256" key="1">
    <source>
        <dbReference type="SAM" id="MobiDB-lite"/>
    </source>
</evidence>
<dbReference type="EMBL" id="RRYP01000104">
    <property type="protein sequence ID" value="TNV87995.1"/>
    <property type="molecule type" value="Genomic_DNA"/>
</dbReference>
<protein>
    <submittedName>
        <fullName evidence="2">Uncharacterized protein</fullName>
    </submittedName>
</protein>
<name>A0A8J8TAU6_HALGN</name>
<feature type="region of interest" description="Disordered" evidence="1">
    <location>
        <begin position="189"/>
        <end position="244"/>
    </location>
</feature>